<dbReference type="FunFam" id="1.10.287.610:FF:000002">
    <property type="entry name" value="DNA ligase"/>
    <property type="match status" value="1"/>
</dbReference>
<dbReference type="EMBL" id="DTGZ01000157">
    <property type="protein sequence ID" value="HGV98299.1"/>
    <property type="molecule type" value="Genomic_DNA"/>
</dbReference>
<dbReference type="EC" id="6.5.1.2" evidence="2 14"/>
<evidence type="ECO:0000256" key="11">
    <source>
        <dbReference type="ARBA" id="ARBA00023204"/>
    </source>
</evidence>
<dbReference type="FunFam" id="2.40.50.140:FF:000012">
    <property type="entry name" value="DNA ligase"/>
    <property type="match status" value="1"/>
</dbReference>
<dbReference type="PROSITE" id="PS01056">
    <property type="entry name" value="DNA_LIGASE_N2"/>
    <property type="match status" value="1"/>
</dbReference>
<dbReference type="GO" id="GO:0006260">
    <property type="term" value="P:DNA replication"/>
    <property type="evidence" value="ECO:0007669"/>
    <property type="project" value="UniProtKB-KW"/>
</dbReference>
<reference evidence="17" key="1">
    <citation type="journal article" date="2020" name="mSystems">
        <title>Genome- and Community-Level Interaction Insights into Carbon Utilization and Element Cycling Functions of Hydrothermarchaeota in Hydrothermal Sediment.</title>
        <authorList>
            <person name="Zhou Z."/>
            <person name="Liu Y."/>
            <person name="Xu W."/>
            <person name="Pan J."/>
            <person name="Luo Z.H."/>
            <person name="Li M."/>
        </authorList>
    </citation>
    <scope>NUCLEOTIDE SEQUENCE [LARGE SCALE GENOMIC DNA]</scope>
    <source>
        <strain evidence="17">SpSt-774</strain>
    </source>
</reference>
<feature type="binding site" evidence="14">
    <location>
        <position position="290"/>
    </location>
    <ligand>
        <name>NAD(+)</name>
        <dbReference type="ChEBI" id="CHEBI:57540"/>
    </ligand>
</feature>
<dbReference type="HAMAP" id="MF_01588">
    <property type="entry name" value="DNA_ligase_A"/>
    <property type="match status" value="1"/>
</dbReference>
<dbReference type="InterPro" id="IPR041663">
    <property type="entry name" value="DisA/LigA_HHH"/>
</dbReference>
<dbReference type="FunFam" id="1.10.150.20:FF:000006">
    <property type="entry name" value="DNA ligase"/>
    <property type="match status" value="1"/>
</dbReference>
<keyword evidence="8 14" id="KW-0862">Zinc</keyword>
<dbReference type="CDD" id="cd00114">
    <property type="entry name" value="LIGANc"/>
    <property type="match status" value="1"/>
</dbReference>
<dbReference type="InterPro" id="IPR012340">
    <property type="entry name" value="NA-bd_OB-fold"/>
</dbReference>
<evidence type="ECO:0000256" key="8">
    <source>
        <dbReference type="ARBA" id="ARBA00022833"/>
    </source>
</evidence>
<feature type="binding site" evidence="14">
    <location>
        <position position="314"/>
    </location>
    <ligand>
        <name>NAD(+)</name>
        <dbReference type="ChEBI" id="CHEBI:57540"/>
    </ligand>
</feature>
<feature type="binding site" evidence="14">
    <location>
        <position position="411"/>
    </location>
    <ligand>
        <name>Zn(2+)</name>
        <dbReference type="ChEBI" id="CHEBI:29105"/>
    </ligand>
</feature>
<dbReference type="Pfam" id="PF01653">
    <property type="entry name" value="DNA_ligase_aden"/>
    <property type="match status" value="1"/>
</dbReference>
<keyword evidence="5 14" id="KW-0235">DNA replication</keyword>
<dbReference type="GO" id="GO:0003677">
    <property type="term" value="F:DNA binding"/>
    <property type="evidence" value="ECO:0007669"/>
    <property type="project" value="InterPro"/>
</dbReference>
<dbReference type="PANTHER" id="PTHR23389">
    <property type="entry name" value="CHROMOSOME TRANSMISSION FIDELITY FACTOR 18"/>
    <property type="match status" value="1"/>
</dbReference>
<evidence type="ECO:0000259" key="16">
    <source>
        <dbReference type="PROSITE" id="PS50172"/>
    </source>
</evidence>
<evidence type="ECO:0000256" key="5">
    <source>
        <dbReference type="ARBA" id="ARBA00022705"/>
    </source>
</evidence>
<dbReference type="FunFam" id="1.10.150.20:FF:000007">
    <property type="entry name" value="DNA ligase"/>
    <property type="match status" value="1"/>
</dbReference>
<dbReference type="Gene3D" id="3.40.50.10190">
    <property type="entry name" value="BRCT domain"/>
    <property type="match status" value="1"/>
</dbReference>
<evidence type="ECO:0000256" key="2">
    <source>
        <dbReference type="ARBA" id="ARBA00012722"/>
    </source>
</evidence>
<evidence type="ECO:0000256" key="4">
    <source>
        <dbReference type="ARBA" id="ARBA00022598"/>
    </source>
</evidence>
<keyword evidence="7 14" id="KW-0227">DNA damage</keyword>
<comment type="function">
    <text evidence="1 14">DNA ligase that catalyzes the formation of phosphodiester linkages between 5'-phosphoryl and 3'-hydroxyl groups in double-stranded DNA using NAD as a coenzyme and as the energy source for the reaction. It is essential for DNA replication and repair of damaged DNA.</text>
</comment>
<dbReference type="Gene3D" id="2.40.50.140">
    <property type="entry name" value="Nucleic acid-binding proteins"/>
    <property type="match status" value="1"/>
</dbReference>
<dbReference type="CDD" id="cd17748">
    <property type="entry name" value="BRCT_DNA_ligase_like"/>
    <property type="match status" value="1"/>
</dbReference>
<dbReference type="GO" id="GO:0046872">
    <property type="term" value="F:metal ion binding"/>
    <property type="evidence" value="ECO:0007669"/>
    <property type="project" value="UniProtKB-KW"/>
</dbReference>
<dbReference type="GO" id="GO:0005829">
    <property type="term" value="C:cytosol"/>
    <property type="evidence" value="ECO:0007669"/>
    <property type="project" value="TreeGrafter"/>
</dbReference>
<dbReference type="InterPro" id="IPR013840">
    <property type="entry name" value="DNAligase_N"/>
</dbReference>
<evidence type="ECO:0000256" key="3">
    <source>
        <dbReference type="ARBA" id="ARBA00013308"/>
    </source>
</evidence>
<feature type="binding site" evidence="14">
    <location>
        <position position="408"/>
    </location>
    <ligand>
        <name>Zn(2+)</name>
        <dbReference type="ChEBI" id="CHEBI:29105"/>
    </ligand>
</feature>
<evidence type="ECO:0000256" key="13">
    <source>
        <dbReference type="ARBA" id="ARBA00060881"/>
    </source>
</evidence>
<evidence type="ECO:0000313" key="17">
    <source>
        <dbReference type="EMBL" id="HGV98299.1"/>
    </source>
</evidence>
<dbReference type="FunFam" id="3.30.470.30:FF:000001">
    <property type="entry name" value="DNA ligase"/>
    <property type="match status" value="1"/>
</dbReference>
<dbReference type="PROSITE" id="PS50172">
    <property type="entry name" value="BRCT"/>
    <property type="match status" value="1"/>
</dbReference>
<evidence type="ECO:0000256" key="6">
    <source>
        <dbReference type="ARBA" id="ARBA00022723"/>
    </source>
</evidence>
<dbReference type="Gene3D" id="3.30.470.30">
    <property type="entry name" value="DNA ligase/mRNA capping enzyme"/>
    <property type="match status" value="1"/>
</dbReference>
<proteinExistence type="inferred from homology"/>
<feature type="domain" description="BRCT" evidence="16">
    <location>
        <begin position="588"/>
        <end position="668"/>
    </location>
</feature>
<dbReference type="InterPro" id="IPR004149">
    <property type="entry name" value="Znf_DNAligase_C4"/>
</dbReference>
<keyword evidence="4 14" id="KW-0436">Ligase</keyword>
<dbReference type="GO" id="GO:0006281">
    <property type="term" value="P:DNA repair"/>
    <property type="evidence" value="ECO:0007669"/>
    <property type="project" value="UniProtKB-KW"/>
</dbReference>
<dbReference type="Gene3D" id="6.20.10.30">
    <property type="match status" value="1"/>
</dbReference>
<keyword evidence="9 14" id="KW-0460">Magnesium</keyword>
<dbReference type="PIRSF" id="PIRSF001604">
    <property type="entry name" value="LigA"/>
    <property type="match status" value="1"/>
</dbReference>
<evidence type="ECO:0000256" key="10">
    <source>
        <dbReference type="ARBA" id="ARBA00023027"/>
    </source>
</evidence>
<keyword evidence="14" id="KW-0464">Manganese</keyword>
<evidence type="ECO:0000256" key="1">
    <source>
        <dbReference type="ARBA" id="ARBA00004067"/>
    </source>
</evidence>
<dbReference type="Pfam" id="PF14520">
    <property type="entry name" value="HHH_5"/>
    <property type="match status" value="1"/>
</dbReference>
<feature type="active site" description="N6-AMP-lysine intermediate" evidence="14">
    <location>
        <position position="115"/>
    </location>
</feature>
<comment type="cofactor">
    <cofactor evidence="14">
        <name>Mg(2+)</name>
        <dbReference type="ChEBI" id="CHEBI:18420"/>
    </cofactor>
    <cofactor evidence="14">
        <name>Mn(2+)</name>
        <dbReference type="ChEBI" id="CHEBI:29035"/>
    </cofactor>
</comment>
<dbReference type="InterPro" id="IPR010994">
    <property type="entry name" value="RuvA_2-like"/>
</dbReference>
<gene>
    <name evidence="14 17" type="primary">ligA</name>
    <name evidence="17" type="ORF">ENV60_08400</name>
</gene>
<dbReference type="Gene3D" id="1.10.150.20">
    <property type="entry name" value="5' to 3' exonuclease, C-terminal subdomain"/>
    <property type="match status" value="2"/>
</dbReference>
<evidence type="ECO:0000256" key="9">
    <source>
        <dbReference type="ARBA" id="ARBA00022842"/>
    </source>
</evidence>
<dbReference type="InterPro" id="IPR018239">
    <property type="entry name" value="DNA_ligase_AS"/>
</dbReference>
<evidence type="ECO:0000256" key="7">
    <source>
        <dbReference type="ARBA" id="ARBA00022763"/>
    </source>
</evidence>
<dbReference type="SUPFAM" id="SSF56091">
    <property type="entry name" value="DNA ligase/mRNA capping enzyme, catalytic domain"/>
    <property type="match status" value="1"/>
</dbReference>
<feature type="binding site" evidence="14">
    <location>
        <position position="136"/>
    </location>
    <ligand>
        <name>NAD(+)</name>
        <dbReference type="ChEBI" id="CHEBI:57540"/>
    </ligand>
</feature>
<evidence type="ECO:0000256" key="14">
    <source>
        <dbReference type="HAMAP-Rule" id="MF_01588"/>
    </source>
</evidence>
<dbReference type="Pfam" id="PF22745">
    <property type="entry name" value="Nlig-Ia"/>
    <property type="match status" value="1"/>
</dbReference>
<dbReference type="InterPro" id="IPR033136">
    <property type="entry name" value="DNA_ligase_CS"/>
</dbReference>
<dbReference type="InterPro" id="IPR001357">
    <property type="entry name" value="BRCT_dom"/>
</dbReference>
<dbReference type="SUPFAM" id="SSF50249">
    <property type="entry name" value="Nucleic acid-binding proteins"/>
    <property type="match status" value="1"/>
</dbReference>
<dbReference type="InterPro" id="IPR036420">
    <property type="entry name" value="BRCT_dom_sf"/>
</dbReference>
<feature type="binding site" evidence="14">
    <location>
        <position position="174"/>
    </location>
    <ligand>
        <name>NAD(+)</name>
        <dbReference type="ChEBI" id="CHEBI:57540"/>
    </ligand>
</feature>
<dbReference type="SUPFAM" id="SSF52113">
    <property type="entry name" value="BRCT domain"/>
    <property type="match status" value="1"/>
</dbReference>
<dbReference type="AlphaFoldDB" id="A0A7C4XVM6"/>
<dbReference type="Pfam" id="PF03120">
    <property type="entry name" value="OB_DNA_ligase"/>
    <property type="match status" value="1"/>
</dbReference>
<keyword evidence="6 14" id="KW-0479">Metal-binding</keyword>
<dbReference type="InterPro" id="IPR001679">
    <property type="entry name" value="DNA_ligase"/>
</dbReference>
<dbReference type="Pfam" id="PF12826">
    <property type="entry name" value="HHH_2"/>
    <property type="match status" value="1"/>
</dbReference>
<dbReference type="SMART" id="SM00292">
    <property type="entry name" value="BRCT"/>
    <property type="match status" value="1"/>
</dbReference>
<keyword evidence="11 14" id="KW-0234">DNA repair</keyword>
<dbReference type="PANTHER" id="PTHR23389:SF9">
    <property type="entry name" value="DNA LIGASE"/>
    <property type="match status" value="1"/>
</dbReference>
<feature type="binding site" evidence="14">
    <location>
        <position position="431"/>
    </location>
    <ligand>
        <name>Zn(2+)</name>
        <dbReference type="ChEBI" id="CHEBI:29105"/>
    </ligand>
</feature>
<feature type="binding site" evidence="14">
    <location>
        <position position="426"/>
    </location>
    <ligand>
        <name>Zn(2+)</name>
        <dbReference type="ChEBI" id="CHEBI:29105"/>
    </ligand>
</feature>
<evidence type="ECO:0000256" key="12">
    <source>
        <dbReference type="ARBA" id="ARBA00034005"/>
    </source>
</evidence>
<dbReference type="SMART" id="SM00532">
    <property type="entry name" value="LIGANc"/>
    <property type="match status" value="1"/>
</dbReference>
<comment type="caution">
    <text evidence="17">The sequence shown here is derived from an EMBL/GenBank/DDBJ whole genome shotgun (WGS) entry which is preliminary data.</text>
</comment>
<keyword evidence="10 14" id="KW-0520">NAD</keyword>
<dbReference type="Gene3D" id="1.10.287.610">
    <property type="entry name" value="Helix hairpin bin"/>
    <property type="match status" value="1"/>
</dbReference>
<evidence type="ECO:0000256" key="15">
    <source>
        <dbReference type="RuleBase" id="RU000618"/>
    </source>
</evidence>
<dbReference type="SUPFAM" id="SSF47781">
    <property type="entry name" value="RuvA domain 2-like"/>
    <property type="match status" value="1"/>
</dbReference>
<dbReference type="InterPro" id="IPR003583">
    <property type="entry name" value="Hlx-hairpin-Hlx_DNA-bd_motif"/>
</dbReference>
<dbReference type="Pfam" id="PF00533">
    <property type="entry name" value="BRCT"/>
    <property type="match status" value="1"/>
</dbReference>
<feature type="binding site" evidence="14">
    <location>
        <begin position="34"/>
        <end position="38"/>
    </location>
    <ligand>
        <name>NAD(+)</name>
        <dbReference type="ChEBI" id="CHEBI:57540"/>
    </ligand>
</feature>
<sequence length="668" mass="75653">MTLAEAKKEIEKLRKEINYHNYLYYVLNQPVISDYEYDQLYKKLVELESEFPELITPDSPTQRIGGAPLKEFKTVEHKIKMLSLDNTYSEEELREFDKRVKKGLGRGVKYEVTLKVDGVAVTLHYREGKFILGATRGDGIHGDDITQNIKTIKSVPLQLLTDDKELMNIEVRGEVYLSHKMFEKINQEREKAGEPIFANPRNAAAGTLKLLDSREVARRGLDLFIHTIPIQPGPHHTSHYETLKKLGSAGFKVIPHIELCNNIEEVIKYMKEWESRRDTLEYDVDGLVIKVDNFADRELLGYTIKSPRWAIAYKYPARQAITRLNDIQLQVGRTGRVTPVAILEPVPLSGTTISRATLHNEDEIKRKDIRIGDYVIIEKGGEVIPKVVGVVKQRRTGKEKVFKFPQNCPVCGERIYRLEGEADWRCVNSSCPAQIKGSILHFASRQAMDIEGLGNVLVDKLVDLGLVKSFDDIYRLDVKTIAELERMGEKSAQNLIEAIRKSKERDFVNVLYALGIPDVGINASNLLVDEFKNIDNLLNAKKEDLMKVQGIGEVVAQSIINYFKSPRNRKLIENLRKAGLKFETQRVVSEGPLKGKTFVFTGELTSMTREEAQATVRKLGGHPSSSVSKKTDYVVVGAEPGSKYEKAKKLGVKIITEEEFLKLIKKGE</sequence>
<organism evidence="17">
    <name type="scientific">candidate division WOR-3 bacterium</name>
    <dbReference type="NCBI Taxonomy" id="2052148"/>
    <lineage>
        <taxon>Bacteria</taxon>
        <taxon>Bacteria division WOR-3</taxon>
    </lineage>
</organism>
<dbReference type="Pfam" id="PF03119">
    <property type="entry name" value="DNA_ligase_ZBD"/>
    <property type="match status" value="1"/>
</dbReference>
<dbReference type="PROSITE" id="PS01055">
    <property type="entry name" value="DNA_LIGASE_N1"/>
    <property type="match status" value="1"/>
</dbReference>
<comment type="catalytic activity">
    <reaction evidence="12 14 15">
        <text>NAD(+) + (deoxyribonucleotide)n-3'-hydroxyl + 5'-phospho-(deoxyribonucleotide)m = (deoxyribonucleotide)n+m + AMP + beta-nicotinamide D-nucleotide.</text>
        <dbReference type="EC" id="6.5.1.2"/>
    </reaction>
</comment>
<dbReference type="InterPro" id="IPR013839">
    <property type="entry name" value="DNAligase_adenylation"/>
</dbReference>
<dbReference type="NCBIfam" id="NF005932">
    <property type="entry name" value="PRK07956.1"/>
    <property type="match status" value="1"/>
</dbReference>
<name>A0A7C4XVM6_UNCW3</name>
<comment type="caution">
    <text evidence="14">Lacks conserved residue(s) required for the propagation of feature annotation.</text>
</comment>
<dbReference type="NCBIfam" id="TIGR00575">
    <property type="entry name" value="dnlj"/>
    <property type="match status" value="1"/>
</dbReference>
<feature type="binding site" evidence="14">
    <location>
        <begin position="83"/>
        <end position="84"/>
    </location>
    <ligand>
        <name>NAD(+)</name>
        <dbReference type="ChEBI" id="CHEBI:57540"/>
    </ligand>
</feature>
<dbReference type="InterPro" id="IPR004150">
    <property type="entry name" value="NAD_DNA_ligase_OB"/>
</dbReference>
<protein>
    <recommendedName>
        <fullName evidence="3 14">DNA ligase</fullName>
        <ecNumber evidence="2 14">6.5.1.2</ecNumber>
    </recommendedName>
    <alternativeName>
        <fullName evidence="14">Polydeoxyribonucleotide synthase [NAD(+)]</fullName>
    </alternativeName>
</protein>
<accession>A0A7C4XVM6</accession>
<dbReference type="GO" id="GO:0003911">
    <property type="term" value="F:DNA ligase (NAD+) activity"/>
    <property type="evidence" value="ECO:0007669"/>
    <property type="project" value="UniProtKB-UniRule"/>
</dbReference>
<dbReference type="SMART" id="SM00278">
    <property type="entry name" value="HhH1"/>
    <property type="match status" value="3"/>
</dbReference>
<comment type="similarity">
    <text evidence="13 14">Belongs to the NAD-dependent DNA ligase family. LigA subfamily.</text>
</comment>